<dbReference type="AlphaFoldDB" id="A0AA38T6Z0"/>
<keyword evidence="7" id="KW-0732">Signal</keyword>
<dbReference type="Gene3D" id="3.30.200.20">
    <property type="entry name" value="Phosphorylase Kinase, domain 1"/>
    <property type="match status" value="1"/>
</dbReference>
<dbReference type="PROSITE" id="PS50011">
    <property type="entry name" value="PROTEIN_KINASE_DOM"/>
    <property type="match status" value="1"/>
</dbReference>
<keyword evidence="10" id="KW-1185">Reference proteome</keyword>
<sequence>MMHFLNGLIFILNILDIVVHYLLKLHKEDNAEQKNSSLSSSLDQRFVCKEDDGERKDLSSSSSLNKQCRRFSLAEIKRATHDFDDAFVIGRGGFGNVYKGKIDFEAGIDVAIKRLNIDSNQGAAEFWAEIEMLSKFRHSHIVSLLGYHEEPGKQEMILVYEYMANGSLKDHLHRRSANRSPHLHRCCAWFGFTSIRVPMSNVESYTVMSRAPISCWTRIWKLRFLTLGCPESGQHFSPALHGSRHRYVWVHGCRVFLDSQTDKKISCVCIRRGVIGSVVW</sequence>
<evidence type="ECO:0000313" key="10">
    <source>
        <dbReference type="Proteomes" id="UP001172457"/>
    </source>
</evidence>
<keyword evidence="3 6" id="KW-0547">Nucleotide-binding</keyword>
<evidence type="ECO:0000256" key="6">
    <source>
        <dbReference type="PROSITE-ProRule" id="PRU10141"/>
    </source>
</evidence>
<dbReference type="GO" id="GO:0009506">
    <property type="term" value="C:plasmodesma"/>
    <property type="evidence" value="ECO:0007669"/>
    <property type="project" value="TreeGrafter"/>
</dbReference>
<dbReference type="FunFam" id="3.30.200.20:FF:000039">
    <property type="entry name" value="receptor-like protein kinase FERONIA"/>
    <property type="match status" value="1"/>
</dbReference>
<evidence type="ECO:0000259" key="8">
    <source>
        <dbReference type="PROSITE" id="PS50011"/>
    </source>
</evidence>
<protein>
    <recommendedName>
        <fullName evidence="8">Protein kinase domain-containing protein</fullName>
    </recommendedName>
</protein>
<dbReference type="GO" id="GO:0005524">
    <property type="term" value="F:ATP binding"/>
    <property type="evidence" value="ECO:0007669"/>
    <property type="project" value="UniProtKB-UniRule"/>
</dbReference>
<dbReference type="Pfam" id="PF07714">
    <property type="entry name" value="PK_Tyr_Ser-Thr"/>
    <property type="match status" value="1"/>
</dbReference>
<dbReference type="GO" id="GO:0004714">
    <property type="term" value="F:transmembrane receptor protein tyrosine kinase activity"/>
    <property type="evidence" value="ECO:0007669"/>
    <property type="project" value="InterPro"/>
</dbReference>
<organism evidence="9 10">
    <name type="scientific">Centaurea solstitialis</name>
    <name type="common">yellow star-thistle</name>
    <dbReference type="NCBI Taxonomy" id="347529"/>
    <lineage>
        <taxon>Eukaryota</taxon>
        <taxon>Viridiplantae</taxon>
        <taxon>Streptophyta</taxon>
        <taxon>Embryophyta</taxon>
        <taxon>Tracheophyta</taxon>
        <taxon>Spermatophyta</taxon>
        <taxon>Magnoliopsida</taxon>
        <taxon>eudicotyledons</taxon>
        <taxon>Gunneridae</taxon>
        <taxon>Pentapetalae</taxon>
        <taxon>asterids</taxon>
        <taxon>campanulids</taxon>
        <taxon>Asterales</taxon>
        <taxon>Asteraceae</taxon>
        <taxon>Carduoideae</taxon>
        <taxon>Cardueae</taxon>
        <taxon>Centaureinae</taxon>
        <taxon>Centaurea</taxon>
    </lineage>
</organism>
<feature type="domain" description="Protein kinase" evidence="8">
    <location>
        <begin position="83"/>
        <end position="280"/>
    </location>
</feature>
<evidence type="ECO:0000256" key="7">
    <source>
        <dbReference type="SAM" id="SignalP"/>
    </source>
</evidence>
<evidence type="ECO:0000256" key="2">
    <source>
        <dbReference type="ARBA" id="ARBA00022679"/>
    </source>
</evidence>
<evidence type="ECO:0000256" key="5">
    <source>
        <dbReference type="ARBA" id="ARBA00022840"/>
    </source>
</evidence>
<comment type="caution">
    <text evidence="9">The sequence shown here is derived from an EMBL/GenBank/DDBJ whole genome shotgun (WGS) entry which is preliminary data.</text>
</comment>
<dbReference type="InterPro" id="IPR001245">
    <property type="entry name" value="Ser-Thr/Tyr_kinase_cat_dom"/>
</dbReference>
<evidence type="ECO:0000256" key="1">
    <source>
        <dbReference type="ARBA" id="ARBA00022527"/>
    </source>
</evidence>
<feature type="binding site" evidence="6">
    <location>
        <position position="113"/>
    </location>
    <ligand>
        <name>ATP</name>
        <dbReference type="ChEBI" id="CHEBI:30616"/>
    </ligand>
</feature>
<evidence type="ECO:0000313" key="9">
    <source>
        <dbReference type="EMBL" id="KAJ9554634.1"/>
    </source>
</evidence>
<keyword evidence="2" id="KW-0808">Transferase</keyword>
<dbReference type="InterPro" id="IPR011009">
    <property type="entry name" value="Kinase-like_dom_sf"/>
</dbReference>
<dbReference type="InterPro" id="IPR000719">
    <property type="entry name" value="Prot_kinase_dom"/>
</dbReference>
<keyword evidence="4" id="KW-0418">Kinase</keyword>
<keyword evidence="5 6" id="KW-0067">ATP-binding</keyword>
<feature type="chain" id="PRO_5041224735" description="Protein kinase domain-containing protein" evidence="7">
    <location>
        <begin position="21"/>
        <end position="280"/>
    </location>
</feature>
<proteinExistence type="predicted"/>
<name>A0AA38T6Z0_9ASTR</name>
<dbReference type="Proteomes" id="UP001172457">
    <property type="component" value="Chromosome 4"/>
</dbReference>
<dbReference type="PANTHER" id="PTHR27003:SF390">
    <property type="entry name" value="PROTEIN KINASE DOMAIN-CONTAINING PROTEIN"/>
    <property type="match status" value="1"/>
</dbReference>
<accession>A0AA38T6Z0</accession>
<dbReference type="InterPro" id="IPR017441">
    <property type="entry name" value="Protein_kinase_ATP_BS"/>
</dbReference>
<dbReference type="PANTHER" id="PTHR27003">
    <property type="entry name" value="OS07G0166700 PROTEIN"/>
    <property type="match status" value="1"/>
</dbReference>
<feature type="signal peptide" evidence="7">
    <location>
        <begin position="1"/>
        <end position="20"/>
    </location>
</feature>
<keyword evidence="1" id="KW-0723">Serine/threonine-protein kinase</keyword>
<dbReference type="InterPro" id="IPR045272">
    <property type="entry name" value="ANXUR1/2-like"/>
</dbReference>
<dbReference type="GO" id="GO:0004674">
    <property type="term" value="F:protein serine/threonine kinase activity"/>
    <property type="evidence" value="ECO:0007669"/>
    <property type="project" value="UniProtKB-KW"/>
</dbReference>
<evidence type="ECO:0000256" key="3">
    <source>
        <dbReference type="ARBA" id="ARBA00022741"/>
    </source>
</evidence>
<dbReference type="EMBL" id="JARYMX010000004">
    <property type="protein sequence ID" value="KAJ9554634.1"/>
    <property type="molecule type" value="Genomic_DNA"/>
</dbReference>
<dbReference type="PROSITE" id="PS00107">
    <property type="entry name" value="PROTEIN_KINASE_ATP"/>
    <property type="match status" value="1"/>
</dbReference>
<dbReference type="SUPFAM" id="SSF56112">
    <property type="entry name" value="Protein kinase-like (PK-like)"/>
    <property type="match status" value="1"/>
</dbReference>
<evidence type="ECO:0000256" key="4">
    <source>
        <dbReference type="ARBA" id="ARBA00022777"/>
    </source>
</evidence>
<reference evidence="9" key="1">
    <citation type="submission" date="2023-03" db="EMBL/GenBank/DDBJ databases">
        <title>Chromosome-scale reference genome and RAD-based genetic map of yellow starthistle (Centaurea solstitialis) reveal putative structural variation and QTLs associated with invader traits.</title>
        <authorList>
            <person name="Reatini B."/>
            <person name="Cang F.A."/>
            <person name="Jiang Q."/>
            <person name="Mckibben M.T.W."/>
            <person name="Barker M.S."/>
            <person name="Rieseberg L.H."/>
            <person name="Dlugosch K.M."/>
        </authorList>
    </citation>
    <scope>NUCLEOTIDE SEQUENCE</scope>
    <source>
        <strain evidence="9">CAN-66</strain>
        <tissue evidence="9">Leaf</tissue>
    </source>
</reference>
<dbReference type="GO" id="GO:0005886">
    <property type="term" value="C:plasma membrane"/>
    <property type="evidence" value="ECO:0007669"/>
    <property type="project" value="TreeGrafter"/>
</dbReference>
<gene>
    <name evidence="9" type="ORF">OSB04_018679</name>
</gene>